<feature type="transmembrane region" description="Helical" evidence="17">
    <location>
        <begin position="316"/>
        <end position="336"/>
    </location>
</feature>
<feature type="transmembrane region" description="Helical" evidence="17">
    <location>
        <begin position="49"/>
        <end position="75"/>
    </location>
</feature>
<gene>
    <name evidence="19" type="ORF">AFUS01_LOCUS23371</name>
</gene>
<evidence type="ECO:0000313" key="19">
    <source>
        <dbReference type="EMBL" id="CAG7784702.1"/>
    </source>
</evidence>
<keyword evidence="15" id="KW-0966">Cell projection</keyword>
<dbReference type="AlphaFoldDB" id="A0A8J2KAM5"/>
<feature type="transmembrane region" description="Helical" evidence="17">
    <location>
        <begin position="87"/>
        <end position="108"/>
    </location>
</feature>
<evidence type="ECO:0000256" key="8">
    <source>
        <dbReference type="ARBA" id="ARBA00023040"/>
    </source>
</evidence>
<evidence type="ECO:0000256" key="7">
    <source>
        <dbReference type="ARBA" id="ARBA00022989"/>
    </source>
</evidence>
<organism evidence="19 20">
    <name type="scientific">Allacma fusca</name>
    <dbReference type="NCBI Taxonomy" id="39272"/>
    <lineage>
        <taxon>Eukaryota</taxon>
        <taxon>Metazoa</taxon>
        <taxon>Ecdysozoa</taxon>
        <taxon>Arthropoda</taxon>
        <taxon>Hexapoda</taxon>
        <taxon>Collembola</taxon>
        <taxon>Symphypleona</taxon>
        <taxon>Sminthuridae</taxon>
        <taxon>Allacma</taxon>
    </lineage>
</organism>
<evidence type="ECO:0000256" key="1">
    <source>
        <dbReference type="ARBA" id="ARBA00004309"/>
    </source>
</evidence>
<keyword evidence="5" id="KW-1003">Cell membrane</keyword>
<evidence type="ECO:0000256" key="14">
    <source>
        <dbReference type="ARBA" id="ARBA00023224"/>
    </source>
</evidence>
<dbReference type="PANTHER" id="PTHR22752:SF10">
    <property type="entry name" value="G-PROTEIN COUPLED RECEPTOR 161"/>
    <property type="match status" value="1"/>
</dbReference>
<comment type="caution">
    <text evidence="19">The sequence shown here is derived from an EMBL/GenBank/DDBJ whole genome shotgun (WGS) entry which is preliminary data.</text>
</comment>
<feature type="compositionally biased region" description="Polar residues" evidence="16">
    <location>
        <begin position="414"/>
        <end position="427"/>
    </location>
</feature>
<evidence type="ECO:0000259" key="18">
    <source>
        <dbReference type="PROSITE" id="PS50262"/>
    </source>
</evidence>
<keyword evidence="12" id="KW-0675">Receptor</keyword>
<dbReference type="Proteomes" id="UP000708208">
    <property type="component" value="Unassembled WGS sequence"/>
</dbReference>
<comment type="similarity">
    <text evidence="3">Belongs to the G-protein coupled receptor 1 family.</text>
</comment>
<keyword evidence="8" id="KW-0297">G-protein coupled receptor</keyword>
<feature type="region of interest" description="Disordered" evidence="16">
    <location>
        <begin position="281"/>
        <end position="300"/>
    </location>
</feature>
<keyword evidence="9" id="KW-0969">Cilium</keyword>
<keyword evidence="7 17" id="KW-1133">Transmembrane helix</keyword>
<dbReference type="GO" id="GO:0060170">
    <property type="term" value="C:ciliary membrane"/>
    <property type="evidence" value="ECO:0007669"/>
    <property type="project" value="UniProtKB-SubCell"/>
</dbReference>
<keyword evidence="14" id="KW-0807">Transducer</keyword>
<keyword evidence="20" id="KW-1185">Reference proteome</keyword>
<evidence type="ECO:0000256" key="11">
    <source>
        <dbReference type="ARBA" id="ARBA00023157"/>
    </source>
</evidence>
<keyword evidence="10 17" id="KW-0472">Membrane</keyword>
<keyword evidence="11" id="KW-1015">Disulfide bond</keyword>
<evidence type="ECO:0000313" key="20">
    <source>
        <dbReference type="Proteomes" id="UP000708208"/>
    </source>
</evidence>
<reference evidence="19" key="1">
    <citation type="submission" date="2021-06" db="EMBL/GenBank/DDBJ databases">
        <authorList>
            <person name="Hodson N. C."/>
            <person name="Mongue J. A."/>
            <person name="Jaron S. K."/>
        </authorList>
    </citation>
    <scope>NUCLEOTIDE SEQUENCE</scope>
</reference>
<dbReference type="GO" id="GO:0004930">
    <property type="term" value="F:G protein-coupled receptor activity"/>
    <property type="evidence" value="ECO:0007669"/>
    <property type="project" value="UniProtKB-KW"/>
</dbReference>
<dbReference type="OrthoDB" id="5980076at2759"/>
<dbReference type="EMBL" id="CAJVCH010280781">
    <property type="protein sequence ID" value="CAG7784702.1"/>
    <property type="molecule type" value="Genomic_DNA"/>
</dbReference>
<sequence length="652" mass="73326">MEDDASWPFSFYQGLAGIKWRFIKLGRNILRQDQEGESIWMDSKNTAVIIMQMIFLILLCIFGTLINSLVFWVFNRRPALRSLSNRFVLSLVTANILISSMIAPLILFETILNQYLLLPCISEVISMISNSVIFSAIFSTFLIAVDRFYAVTSPLHYSMTITRSRSQIMIVVAWLSGTLLSLPYIIICSIPFSSELHNSLHVFFTVVQMFLGYVFPFLGLCWLYFRMYNAAHRNSERTRKHSISGELLTVMDGSTSVIPQGIDFLTHYMNPFSKTPMAGSVQQPVTPAGKKHRRRSSNGSASSLFFREEGRAIKTAFLVLASFLLCWTPHFTIMLVNEVEIVRRNFSHIVRMYGDWTRFFSVGGMLVSSVVNPFIYVFRNKMACKEVSKLLCGFWRDKHRKQNSGNPPIRRYESGSSRSTSEYQNPHQPLLHTYQPSTKSPKRSSMKSLTPQSSLNSTITNLNSTGPDSPLMLNGTGEKFNAGINNNCNGKPPFLRSLTLPEQSQPRVKFPPNLIRQKSYYQRSTGSNQQELTPALSRKSRFVRQDSICSIVSTDSVLMICAEDGVSVSDVGGSVSVTHSGAMTGRYLRQDSNFSDVSHRTTDSGVVIDMVKCMNGPSAQPSSETSNIPQIHPDPPDLRTCNGHLPFLQTTI</sequence>
<evidence type="ECO:0000256" key="17">
    <source>
        <dbReference type="SAM" id="Phobius"/>
    </source>
</evidence>
<keyword evidence="13" id="KW-0325">Glycoprotein</keyword>
<feature type="transmembrane region" description="Helical" evidence="17">
    <location>
        <begin position="200"/>
        <end position="225"/>
    </location>
</feature>
<comment type="subcellular location">
    <subcellularLocation>
        <location evidence="2">Cell membrane</location>
        <topology evidence="2">Multi-pass membrane protein</topology>
    </subcellularLocation>
    <subcellularLocation>
        <location evidence="1">Cell projection</location>
        <location evidence="1">Cilium membrane</location>
    </subcellularLocation>
</comment>
<dbReference type="Pfam" id="PF00001">
    <property type="entry name" value="7tm_1"/>
    <property type="match status" value="1"/>
</dbReference>
<dbReference type="SUPFAM" id="SSF81321">
    <property type="entry name" value="Family A G protein-coupled receptor-like"/>
    <property type="match status" value="1"/>
</dbReference>
<evidence type="ECO:0000256" key="2">
    <source>
        <dbReference type="ARBA" id="ARBA00004651"/>
    </source>
</evidence>
<proteinExistence type="inferred from homology"/>
<name>A0A8J2KAM5_9HEXA</name>
<evidence type="ECO:0000256" key="5">
    <source>
        <dbReference type="ARBA" id="ARBA00022475"/>
    </source>
</evidence>
<evidence type="ECO:0000256" key="3">
    <source>
        <dbReference type="ARBA" id="ARBA00010663"/>
    </source>
</evidence>
<accession>A0A8J2KAM5</accession>
<dbReference type="PANTHER" id="PTHR22752">
    <property type="entry name" value="G PROTEIN-COUPLED RECEPTOR"/>
    <property type="match status" value="1"/>
</dbReference>
<keyword evidence="6 17" id="KW-0812">Transmembrane</keyword>
<evidence type="ECO:0000256" key="16">
    <source>
        <dbReference type="SAM" id="MobiDB-lite"/>
    </source>
</evidence>
<evidence type="ECO:0000256" key="15">
    <source>
        <dbReference type="ARBA" id="ARBA00023273"/>
    </source>
</evidence>
<feature type="domain" description="G-protein coupled receptors family 1 profile" evidence="18">
    <location>
        <begin position="66"/>
        <end position="376"/>
    </location>
</feature>
<protein>
    <recommendedName>
        <fullName evidence="18">G-protein coupled receptors family 1 profile domain-containing protein</fullName>
    </recommendedName>
</protein>
<feature type="region of interest" description="Disordered" evidence="16">
    <location>
        <begin position="401"/>
        <end position="478"/>
    </location>
</feature>
<evidence type="ECO:0000256" key="6">
    <source>
        <dbReference type="ARBA" id="ARBA00022692"/>
    </source>
</evidence>
<evidence type="ECO:0000256" key="10">
    <source>
        <dbReference type="ARBA" id="ARBA00023136"/>
    </source>
</evidence>
<keyword evidence="4" id="KW-0217">Developmental protein</keyword>
<dbReference type="CDD" id="cd00637">
    <property type="entry name" value="7tm_classA_rhodopsin-like"/>
    <property type="match status" value="1"/>
</dbReference>
<evidence type="ECO:0000256" key="9">
    <source>
        <dbReference type="ARBA" id="ARBA00023069"/>
    </source>
</evidence>
<evidence type="ECO:0000256" key="13">
    <source>
        <dbReference type="ARBA" id="ARBA00023180"/>
    </source>
</evidence>
<dbReference type="PROSITE" id="PS50262">
    <property type="entry name" value="G_PROTEIN_RECEP_F1_2"/>
    <property type="match status" value="1"/>
</dbReference>
<dbReference type="InterPro" id="IPR000276">
    <property type="entry name" value="GPCR_Rhodpsn"/>
</dbReference>
<evidence type="ECO:0000256" key="12">
    <source>
        <dbReference type="ARBA" id="ARBA00023170"/>
    </source>
</evidence>
<feature type="transmembrane region" description="Helical" evidence="17">
    <location>
        <begin position="128"/>
        <end position="149"/>
    </location>
</feature>
<evidence type="ECO:0000256" key="4">
    <source>
        <dbReference type="ARBA" id="ARBA00022473"/>
    </source>
</evidence>
<feature type="compositionally biased region" description="Low complexity" evidence="16">
    <location>
        <begin position="453"/>
        <end position="465"/>
    </location>
</feature>
<feature type="transmembrane region" description="Helical" evidence="17">
    <location>
        <begin position="356"/>
        <end position="378"/>
    </location>
</feature>
<feature type="transmembrane region" description="Helical" evidence="17">
    <location>
        <begin position="170"/>
        <end position="194"/>
    </location>
</feature>
<dbReference type="InterPro" id="IPR017452">
    <property type="entry name" value="GPCR_Rhodpsn_7TM"/>
</dbReference>